<name>A0A392PNM3_9FABA</name>
<accession>A0A392PNM3</accession>
<protein>
    <submittedName>
        <fullName evidence="1">Uncharacterized protein</fullName>
    </submittedName>
</protein>
<dbReference type="Proteomes" id="UP000265520">
    <property type="component" value="Unassembled WGS sequence"/>
</dbReference>
<sequence length="48" mass="5282">MAGKWAGEAVKIMAKKSLEVVAELTVKDGKKMLDKWEEEKKEEASSSG</sequence>
<dbReference type="EMBL" id="LXQA010089275">
    <property type="protein sequence ID" value="MCI13703.1"/>
    <property type="molecule type" value="Genomic_DNA"/>
</dbReference>
<feature type="non-terminal residue" evidence="1">
    <location>
        <position position="48"/>
    </location>
</feature>
<keyword evidence="2" id="KW-1185">Reference proteome</keyword>
<evidence type="ECO:0000313" key="1">
    <source>
        <dbReference type="EMBL" id="MCI13703.1"/>
    </source>
</evidence>
<proteinExistence type="predicted"/>
<dbReference type="AlphaFoldDB" id="A0A392PNM3"/>
<comment type="caution">
    <text evidence="1">The sequence shown here is derived from an EMBL/GenBank/DDBJ whole genome shotgun (WGS) entry which is preliminary data.</text>
</comment>
<reference evidence="1 2" key="1">
    <citation type="journal article" date="2018" name="Front. Plant Sci.">
        <title>Red Clover (Trifolium pratense) and Zigzag Clover (T. medium) - A Picture of Genomic Similarities and Differences.</title>
        <authorList>
            <person name="Dluhosova J."/>
            <person name="Istvanek J."/>
            <person name="Nedelnik J."/>
            <person name="Repkova J."/>
        </authorList>
    </citation>
    <scope>NUCLEOTIDE SEQUENCE [LARGE SCALE GENOMIC DNA]</scope>
    <source>
        <strain evidence="2">cv. 10/8</strain>
        <tissue evidence="1">Leaf</tissue>
    </source>
</reference>
<evidence type="ECO:0000313" key="2">
    <source>
        <dbReference type="Proteomes" id="UP000265520"/>
    </source>
</evidence>
<organism evidence="1 2">
    <name type="scientific">Trifolium medium</name>
    <dbReference type="NCBI Taxonomy" id="97028"/>
    <lineage>
        <taxon>Eukaryota</taxon>
        <taxon>Viridiplantae</taxon>
        <taxon>Streptophyta</taxon>
        <taxon>Embryophyta</taxon>
        <taxon>Tracheophyta</taxon>
        <taxon>Spermatophyta</taxon>
        <taxon>Magnoliopsida</taxon>
        <taxon>eudicotyledons</taxon>
        <taxon>Gunneridae</taxon>
        <taxon>Pentapetalae</taxon>
        <taxon>rosids</taxon>
        <taxon>fabids</taxon>
        <taxon>Fabales</taxon>
        <taxon>Fabaceae</taxon>
        <taxon>Papilionoideae</taxon>
        <taxon>50 kb inversion clade</taxon>
        <taxon>NPAAA clade</taxon>
        <taxon>Hologalegina</taxon>
        <taxon>IRL clade</taxon>
        <taxon>Trifolieae</taxon>
        <taxon>Trifolium</taxon>
    </lineage>
</organism>